<keyword evidence="3" id="KW-0233">DNA recombination</keyword>
<accession>A0A5B9N732</accession>
<dbReference type="GO" id="GO:0000018">
    <property type="term" value="P:regulation of DNA recombination"/>
    <property type="evidence" value="ECO:0007669"/>
    <property type="project" value="TreeGrafter"/>
</dbReference>
<dbReference type="PANTHER" id="PTHR38103">
    <property type="entry name" value="RECOMBINATION-ASSOCIATED PROTEIN RDGC"/>
    <property type="match status" value="1"/>
</dbReference>
<evidence type="ECO:0000313" key="4">
    <source>
        <dbReference type="EMBL" id="QEG09399.1"/>
    </source>
</evidence>
<dbReference type="InterPro" id="IPR007476">
    <property type="entry name" value="RdgC"/>
</dbReference>
<dbReference type="PANTHER" id="PTHR38103:SF1">
    <property type="entry name" value="RECOMBINATION-ASSOCIATED PROTEIN RDGC"/>
    <property type="match status" value="1"/>
</dbReference>
<evidence type="ECO:0000256" key="2">
    <source>
        <dbReference type="ARBA" id="ARBA00022490"/>
    </source>
</evidence>
<sequence length="360" mass="40253">MKPFDKFIVSVIPKPKDAQDTESFCALAQTKEGIEKLTPILDTAFREMMIGDPSASQWSRCGFAVPNPHAEKVTVEDKMLGEMEDVPLVSKNIGYSWFLFEERARMLSPSTIRDEVEKRAVAFEERVLEAPNKRERAEMRDEVIAELLPKATIKRTRIPVIITPGRLIIFAGSKNIADKVTSTMRKVLGSLPVIDWLQCGEAVTSYLKKLARKDDLAEGDDYEAWNKYAKITIVSNAKIKLETGIYSFSDVEDLTFDESFVTALKSSDGYLHFGLTEARIVYEADNGDPLYWATLTSKGVIKGIKDLSDETEDDAQYDDDSERESVRIETSAYLGYVAATHILASLEHGGANVLGEEEDL</sequence>
<proteinExistence type="predicted"/>
<dbReference type="GO" id="GO:0009295">
    <property type="term" value="C:nucleoid"/>
    <property type="evidence" value="ECO:0007669"/>
    <property type="project" value="UniProtKB-SubCell"/>
</dbReference>
<dbReference type="Proteomes" id="UP000322840">
    <property type="component" value="Segment"/>
</dbReference>
<keyword evidence="4" id="KW-0269">Exonuclease</keyword>
<evidence type="ECO:0000256" key="1">
    <source>
        <dbReference type="ARBA" id="ARBA00004453"/>
    </source>
</evidence>
<gene>
    <name evidence="4" type="ORF">CPT_Saba_026</name>
</gene>
<dbReference type="EMBL" id="MN062188">
    <property type="protein sequence ID" value="QEG09399.1"/>
    <property type="molecule type" value="Genomic_DNA"/>
</dbReference>
<protein>
    <submittedName>
        <fullName evidence="4">Exonuclease</fullName>
    </submittedName>
</protein>
<evidence type="ECO:0000256" key="3">
    <source>
        <dbReference type="ARBA" id="ARBA00023172"/>
    </source>
</evidence>
<name>A0A5B9N732_9CAUD</name>
<dbReference type="Pfam" id="PF04381">
    <property type="entry name" value="RdgC"/>
    <property type="match status" value="1"/>
</dbReference>
<keyword evidence="2" id="KW-0963">Cytoplasm</keyword>
<keyword evidence="4" id="KW-0378">Hydrolase</keyword>
<dbReference type="GO" id="GO:0006310">
    <property type="term" value="P:DNA recombination"/>
    <property type="evidence" value="ECO:0007669"/>
    <property type="project" value="UniProtKB-KW"/>
</dbReference>
<organism evidence="4 5">
    <name type="scientific">Proteus phage Saba</name>
    <dbReference type="NCBI Taxonomy" id="2596672"/>
    <lineage>
        <taxon>Viruses</taxon>
        <taxon>Duplodnaviria</taxon>
        <taxon>Heunggongvirae</taxon>
        <taxon>Uroviricota</taxon>
        <taxon>Caudoviricetes</taxon>
        <taxon>Casjensviridae</taxon>
        <taxon>Cenphatecvirus</taxon>
        <taxon>Cenphatecvirus saba</taxon>
    </lineage>
</organism>
<comment type="subcellular location">
    <subcellularLocation>
        <location evidence="1">Cytoplasm</location>
        <location evidence="1">Nucleoid</location>
    </subcellularLocation>
</comment>
<keyword evidence="4" id="KW-0540">Nuclease</keyword>
<evidence type="ECO:0000313" key="5">
    <source>
        <dbReference type="Proteomes" id="UP000322840"/>
    </source>
</evidence>
<keyword evidence="5" id="KW-1185">Reference proteome</keyword>
<dbReference type="GO" id="GO:0003690">
    <property type="term" value="F:double-stranded DNA binding"/>
    <property type="evidence" value="ECO:0007669"/>
    <property type="project" value="TreeGrafter"/>
</dbReference>
<dbReference type="GO" id="GO:0004527">
    <property type="term" value="F:exonuclease activity"/>
    <property type="evidence" value="ECO:0007669"/>
    <property type="project" value="UniProtKB-KW"/>
</dbReference>
<reference evidence="5" key="1">
    <citation type="submission" date="2019-06" db="EMBL/GenBank/DDBJ databases">
        <title>The Complete Genome of Proteus mirabilis Siphophage Saba.</title>
        <authorList>
            <person name="Nyugen J."/>
            <person name="Harb L."/>
            <person name="Moreland R."/>
            <person name="Liu M."/>
            <person name="Ramsey J."/>
        </authorList>
    </citation>
    <scope>NUCLEOTIDE SEQUENCE [LARGE SCALE GENOMIC DNA]</scope>
</reference>